<dbReference type="OrthoDB" id="2803471at2759"/>
<proteinExistence type="predicted"/>
<evidence type="ECO:0000259" key="1">
    <source>
        <dbReference type="Pfam" id="PF20151"/>
    </source>
</evidence>
<dbReference type="Pfam" id="PF20151">
    <property type="entry name" value="DUF6533"/>
    <property type="match status" value="1"/>
</dbReference>
<dbReference type="AlphaFoldDB" id="A0A165RBW9"/>
<organism evidence="2 3">
    <name type="scientific">Daedalea quercina L-15889</name>
    <dbReference type="NCBI Taxonomy" id="1314783"/>
    <lineage>
        <taxon>Eukaryota</taxon>
        <taxon>Fungi</taxon>
        <taxon>Dikarya</taxon>
        <taxon>Basidiomycota</taxon>
        <taxon>Agaricomycotina</taxon>
        <taxon>Agaricomycetes</taxon>
        <taxon>Polyporales</taxon>
        <taxon>Fomitopsis</taxon>
    </lineage>
</organism>
<name>A0A165RBW9_9APHY</name>
<dbReference type="EMBL" id="KV429050">
    <property type="protein sequence ID" value="KZT70557.1"/>
    <property type="molecule type" value="Genomic_DNA"/>
</dbReference>
<dbReference type="InterPro" id="IPR045340">
    <property type="entry name" value="DUF6533"/>
</dbReference>
<accession>A0A165RBW9</accession>
<reference evidence="2 3" key="1">
    <citation type="journal article" date="2016" name="Mol. Biol. Evol.">
        <title>Comparative Genomics of Early-Diverging Mushroom-Forming Fungi Provides Insights into the Origins of Lignocellulose Decay Capabilities.</title>
        <authorList>
            <person name="Nagy L.G."/>
            <person name="Riley R."/>
            <person name="Tritt A."/>
            <person name="Adam C."/>
            <person name="Daum C."/>
            <person name="Floudas D."/>
            <person name="Sun H."/>
            <person name="Yadav J.S."/>
            <person name="Pangilinan J."/>
            <person name="Larsson K.H."/>
            <person name="Matsuura K."/>
            <person name="Barry K."/>
            <person name="Labutti K."/>
            <person name="Kuo R."/>
            <person name="Ohm R.A."/>
            <person name="Bhattacharya S.S."/>
            <person name="Shirouzu T."/>
            <person name="Yoshinaga Y."/>
            <person name="Martin F.M."/>
            <person name="Grigoriev I.V."/>
            <person name="Hibbett D.S."/>
        </authorList>
    </citation>
    <scope>NUCLEOTIDE SEQUENCE [LARGE SCALE GENOMIC DNA]</scope>
    <source>
        <strain evidence="2 3">L-15889</strain>
    </source>
</reference>
<evidence type="ECO:0000313" key="3">
    <source>
        <dbReference type="Proteomes" id="UP000076727"/>
    </source>
</evidence>
<protein>
    <recommendedName>
        <fullName evidence="1">DUF6533 domain-containing protein</fullName>
    </recommendedName>
</protein>
<sequence>MKLSQAERGADWWAHWYFRHEPLRQVMDTDTGDGVDDILRLTCAQFLHSRTEPVRCPSYTINYCRMAPAALSLYDYILTFGDEVQYIWGKRLCFASIYHLDRVTMSGCAFLSLLGVMSWYTLVTCVGRPTAELMMLLDVHYVPDLRHK</sequence>
<feature type="domain" description="DUF6533" evidence="1">
    <location>
        <begin position="63"/>
        <end position="105"/>
    </location>
</feature>
<gene>
    <name evidence="2" type="ORF">DAEQUDRAFT_725070</name>
</gene>
<evidence type="ECO:0000313" key="2">
    <source>
        <dbReference type="EMBL" id="KZT70557.1"/>
    </source>
</evidence>
<keyword evidence="3" id="KW-1185">Reference proteome</keyword>
<dbReference type="Proteomes" id="UP000076727">
    <property type="component" value="Unassembled WGS sequence"/>
</dbReference>